<keyword evidence="4 5" id="KW-0472">Membrane</keyword>
<comment type="caution">
    <text evidence="7">The sequence shown here is derived from an EMBL/GenBank/DDBJ whole genome shotgun (WGS) entry which is preliminary data.</text>
</comment>
<sequence>MDVSARRVVGYVPVTVLGIALVSGALAAGGIRFHDVFEFEGLPWLLNPFNYTVNMLFHADWGHYAGNMRLWLPFGILMTWLTSNRHVLWLVVTIGFGKTATGILIQGPTVGMSGVVFGVGAAVLVRSTGYALQDSSLETLQIIVFGLLTPLATGFLLVMIFAGPRWIADFSHFLGFLFGGAIEAMYVFDEHEDGRDSEGRTISKTVGR</sequence>
<dbReference type="Gene3D" id="1.20.1540.10">
    <property type="entry name" value="Rhomboid-like"/>
    <property type="match status" value="1"/>
</dbReference>
<name>A0A8J7YM78_9EURY</name>
<keyword evidence="2 5" id="KW-0812">Transmembrane</keyword>
<keyword evidence="3 5" id="KW-1133">Transmembrane helix</keyword>
<evidence type="ECO:0000313" key="7">
    <source>
        <dbReference type="EMBL" id="MBX0304356.1"/>
    </source>
</evidence>
<dbReference type="InterPro" id="IPR022764">
    <property type="entry name" value="Peptidase_S54_rhomboid_dom"/>
</dbReference>
<dbReference type="GO" id="GO:0016020">
    <property type="term" value="C:membrane"/>
    <property type="evidence" value="ECO:0007669"/>
    <property type="project" value="UniProtKB-SubCell"/>
</dbReference>
<feature type="domain" description="Peptidase S54 rhomboid" evidence="6">
    <location>
        <begin position="52"/>
        <end position="185"/>
    </location>
</feature>
<evidence type="ECO:0000259" key="6">
    <source>
        <dbReference type="Pfam" id="PF01694"/>
    </source>
</evidence>
<evidence type="ECO:0000256" key="1">
    <source>
        <dbReference type="ARBA" id="ARBA00004141"/>
    </source>
</evidence>
<evidence type="ECO:0000256" key="3">
    <source>
        <dbReference type="ARBA" id="ARBA00022989"/>
    </source>
</evidence>
<dbReference type="GO" id="GO:0006508">
    <property type="term" value="P:proteolysis"/>
    <property type="evidence" value="ECO:0007669"/>
    <property type="project" value="UniProtKB-KW"/>
</dbReference>
<evidence type="ECO:0000313" key="8">
    <source>
        <dbReference type="Proteomes" id="UP000783863"/>
    </source>
</evidence>
<dbReference type="Proteomes" id="UP000783863">
    <property type="component" value="Unassembled WGS sequence"/>
</dbReference>
<dbReference type="InterPro" id="IPR035952">
    <property type="entry name" value="Rhomboid-like_sf"/>
</dbReference>
<feature type="transmembrane region" description="Helical" evidence="5">
    <location>
        <begin position="144"/>
        <end position="164"/>
    </location>
</feature>
<comment type="subcellular location">
    <subcellularLocation>
        <location evidence="1">Membrane</location>
        <topology evidence="1">Multi-pass membrane protein</topology>
    </subcellularLocation>
</comment>
<evidence type="ECO:0000256" key="4">
    <source>
        <dbReference type="ARBA" id="ARBA00023136"/>
    </source>
</evidence>
<feature type="transmembrane region" description="Helical" evidence="5">
    <location>
        <begin position="12"/>
        <end position="33"/>
    </location>
</feature>
<keyword evidence="7" id="KW-0645">Protease</keyword>
<dbReference type="RefSeq" id="WP_220588575.1">
    <property type="nucleotide sequence ID" value="NZ_RKLQ01000002.1"/>
</dbReference>
<protein>
    <submittedName>
        <fullName evidence="7">Rhomboid family intramembrane serine protease</fullName>
    </submittedName>
</protein>
<feature type="transmembrane region" description="Helical" evidence="5">
    <location>
        <begin position="111"/>
        <end position="132"/>
    </location>
</feature>
<gene>
    <name evidence="7" type="ORF">EGD98_11820</name>
</gene>
<accession>A0A8J7YM78</accession>
<dbReference type="EMBL" id="RKLQ01000002">
    <property type="protein sequence ID" value="MBX0304356.1"/>
    <property type="molecule type" value="Genomic_DNA"/>
</dbReference>
<dbReference type="SUPFAM" id="SSF144091">
    <property type="entry name" value="Rhomboid-like"/>
    <property type="match status" value="1"/>
</dbReference>
<keyword evidence="7" id="KW-0378">Hydrolase</keyword>
<dbReference type="GO" id="GO:0004252">
    <property type="term" value="F:serine-type endopeptidase activity"/>
    <property type="evidence" value="ECO:0007669"/>
    <property type="project" value="InterPro"/>
</dbReference>
<keyword evidence="8" id="KW-1185">Reference proteome</keyword>
<organism evidence="7 8">
    <name type="scientific">Haloarcula salinisoli</name>
    <dbReference type="NCBI Taxonomy" id="2487746"/>
    <lineage>
        <taxon>Archaea</taxon>
        <taxon>Methanobacteriati</taxon>
        <taxon>Methanobacteriota</taxon>
        <taxon>Stenosarchaea group</taxon>
        <taxon>Halobacteria</taxon>
        <taxon>Halobacteriales</taxon>
        <taxon>Haloarculaceae</taxon>
        <taxon>Haloarcula</taxon>
    </lineage>
</organism>
<evidence type="ECO:0000256" key="2">
    <source>
        <dbReference type="ARBA" id="ARBA00022692"/>
    </source>
</evidence>
<proteinExistence type="predicted"/>
<dbReference type="AlphaFoldDB" id="A0A8J7YM78"/>
<dbReference type="Pfam" id="PF01694">
    <property type="entry name" value="Rhomboid"/>
    <property type="match status" value="1"/>
</dbReference>
<reference evidence="7" key="1">
    <citation type="submission" date="2021-06" db="EMBL/GenBank/DDBJ databases">
        <title>Halomicroarcula sp. F24A a new haloarchaeum isolated from saline soil.</title>
        <authorList>
            <person name="Duran-Viseras A."/>
            <person name="Sanchez-Porro C."/>
            <person name="Ventosa A."/>
        </authorList>
    </citation>
    <scope>NUCLEOTIDE SEQUENCE</scope>
    <source>
        <strain evidence="7">F24A</strain>
    </source>
</reference>
<evidence type="ECO:0000256" key="5">
    <source>
        <dbReference type="SAM" id="Phobius"/>
    </source>
</evidence>